<feature type="non-terminal residue" evidence="1">
    <location>
        <position position="85"/>
    </location>
</feature>
<accession>A0ABD6BZM6</accession>
<comment type="caution">
    <text evidence="1">The sequence shown here is derived from an EMBL/GenBank/DDBJ whole genome shotgun (WGS) entry which is preliminary data.</text>
</comment>
<dbReference type="Proteomes" id="UP001597185">
    <property type="component" value="Unassembled WGS sequence"/>
</dbReference>
<reference evidence="1 2" key="1">
    <citation type="journal article" date="2019" name="Int. J. Syst. Evol. Microbiol.">
        <title>The Global Catalogue of Microorganisms (GCM) 10K type strain sequencing project: providing services to taxonomists for standard genome sequencing and annotation.</title>
        <authorList>
            <consortium name="The Broad Institute Genomics Platform"/>
            <consortium name="The Broad Institute Genome Sequencing Center for Infectious Disease"/>
            <person name="Wu L."/>
            <person name="Ma J."/>
        </authorList>
    </citation>
    <scope>NUCLEOTIDE SEQUENCE [LARGE SCALE GENOMIC DNA]</scope>
    <source>
        <strain evidence="1 2">CGMCC 1.12689</strain>
    </source>
</reference>
<dbReference type="RefSeq" id="WP_379811880.1">
    <property type="nucleotide sequence ID" value="NZ_JBHUDB010000002.1"/>
</dbReference>
<dbReference type="AlphaFoldDB" id="A0ABD6BZM6"/>
<proteinExistence type="predicted"/>
<protein>
    <submittedName>
        <fullName evidence="1">Uncharacterized protein</fullName>
    </submittedName>
</protein>
<dbReference type="EMBL" id="JBHUDB010000002">
    <property type="protein sequence ID" value="MFD1570140.1"/>
    <property type="molecule type" value="Genomic_DNA"/>
</dbReference>
<evidence type="ECO:0000313" key="1">
    <source>
        <dbReference type="EMBL" id="MFD1570140.1"/>
    </source>
</evidence>
<keyword evidence="2" id="KW-1185">Reference proteome</keyword>
<organism evidence="1 2">
    <name type="scientific">Halorubrum laminariae</name>
    <dbReference type="NCBI Taxonomy" id="1433523"/>
    <lineage>
        <taxon>Archaea</taxon>
        <taxon>Methanobacteriati</taxon>
        <taxon>Methanobacteriota</taxon>
        <taxon>Stenosarchaea group</taxon>
        <taxon>Halobacteria</taxon>
        <taxon>Halobacteriales</taxon>
        <taxon>Haloferacaceae</taxon>
        <taxon>Halorubrum</taxon>
    </lineage>
</organism>
<sequence length="85" mass="9288">MYLKILKSDGSGFLEIFGANDFQAEGEGSIRLWFGTDSAIDGEKRHKDISGYVISAVDEASYNYQGAYETIGDIGVSEETELLVV</sequence>
<name>A0ABD6BZM6_9EURY</name>
<gene>
    <name evidence="1" type="ORF">ACFR9T_06010</name>
</gene>
<evidence type="ECO:0000313" key="2">
    <source>
        <dbReference type="Proteomes" id="UP001597185"/>
    </source>
</evidence>